<dbReference type="PANTHER" id="PTHR23318">
    <property type="entry name" value="ATP SYNTHASE GAMMA-RELATED"/>
    <property type="match status" value="1"/>
</dbReference>
<name>A0A059JDZ1_TRIIM</name>
<organism evidence="6 7">
    <name type="scientific">Trichophyton interdigitale (strain MR816)</name>
    <dbReference type="NCBI Taxonomy" id="1215338"/>
    <lineage>
        <taxon>Eukaryota</taxon>
        <taxon>Fungi</taxon>
        <taxon>Dikarya</taxon>
        <taxon>Ascomycota</taxon>
        <taxon>Pezizomycotina</taxon>
        <taxon>Eurotiomycetes</taxon>
        <taxon>Eurotiomycetidae</taxon>
        <taxon>Onygenales</taxon>
        <taxon>Arthrodermataceae</taxon>
        <taxon>Trichophyton</taxon>
    </lineage>
</organism>
<dbReference type="OrthoDB" id="27483at2759"/>
<dbReference type="InterPro" id="IPR006887">
    <property type="entry name" value="P4R3-like_central_dom"/>
</dbReference>
<dbReference type="SUPFAM" id="SSF48371">
    <property type="entry name" value="ARM repeat"/>
    <property type="match status" value="1"/>
</dbReference>
<dbReference type="Gene3D" id="2.30.29.30">
    <property type="entry name" value="Pleckstrin-homology domain (PH domain)/Phosphotyrosine-binding domain (PTB)"/>
    <property type="match status" value="1"/>
</dbReference>
<dbReference type="InterPro" id="IPR011993">
    <property type="entry name" value="PH-like_dom_sf"/>
</dbReference>
<feature type="compositionally biased region" description="Acidic residues" evidence="3">
    <location>
        <begin position="785"/>
        <end position="801"/>
    </location>
</feature>
<comment type="subcellular location">
    <subcellularLocation>
        <location evidence="1">Nucleus</location>
    </subcellularLocation>
</comment>
<evidence type="ECO:0000259" key="4">
    <source>
        <dbReference type="Pfam" id="PF04802"/>
    </source>
</evidence>
<dbReference type="Pfam" id="PF04802">
    <property type="entry name" value="PP4R3"/>
    <property type="match status" value="1"/>
</dbReference>
<dbReference type="GO" id="GO:0006974">
    <property type="term" value="P:DNA damage response"/>
    <property type="evidence" value="ECO:0007669"/>
    <property type="project" value="TreeGrafter"/>
</dbReference>
<sequence>MAMSFPVPPLNDRKRVKVYELRNNDWFDRGTGFCTGQITDDEPKILVQSEDQPDRMLLETRISREDGYQKQQETLIVWTEQNGTDMALSFQEAEGCGVIWDFVRHVQQQLAPLGADDSLSDDAMDGLPSAIMLPPPDLTNLAEIEHLIVGASATQPGRDAIARFVIQEQYIIKLLPLVAVAEDLEGLADLHRLCNIMKALILLNDNTIIEQVVSDPVISAVVGALEYDPDFPTHKANHRQYLNDRSRYKEVVPIKDPIILRKIRHTWRLQYLKDVVLARILDDPTFSVLNSLIFFNQVDIVQHLQTNTAFLCELFSLFAPESPPAEARKREDAVQFLHQCMSIAKNLQAQSRGNLFANLINHGLFSVIAFAVKHPTPALRTTGIDILVVLLDHDPITMRGYMLKAFTDKKVSLTDTLIDLLHSEADLGVKNQLADALKVLLDPQPQMQELRSGEVVKMRQGQQGGQGQAQIQPHPVADAFMQNHFDSSAKRLFAPLTHLAEQEDLSGLSFQQVSLFAHLVEILTFFVRQHPIRSRSFIREESLIPRVAQLFTVTQKHLKLMALKFFRTLVSLHDTFYHAQLTHNNTFDLILNIVYETMPRDNLLNSACLDLFEFIKRENIKPIIGHVVERYREKIQNITYVDTFQNLILRYDQMQGYGTNAATGAESSDAASTVFSQDEASTTPTRMIISGGAQRWGAMGVRDLTAAEEEYFETSDDEEDEVGFFSWEGEVAAAAAAAAAAATPSGRGSGHRTVQLMPKLSSQVKPENANSGTPNGTPSKPLVDYPDDDDDDDDDAMDEQDASAQTPQIQEQEQEQEQQQQQQQQKIERFSFSEKRRREEDDDDDELVKLSSGSKRRNSVNPSNSVSPLFQRGNGNGNGSLRTKKGQGRSPSASPSPSPNSKGNGAEKDGSKEPQTAGKKIAITLNVSPSTRIALKSQSQSQEDSTDSNSESNLESAGEKHADSAGIADGTTTSATPAVSDGSDADTGSADSGGGGSQDSTEHNEPLPETASADSTPTTVTTPAAATATAS</sequence>
<dbReference type="SUPFAM" id="SSF50729">
    <property type="entry name" value="PH domain-like"/>
    <property type="match status" value="1"/>
</dbReference>
<protein>
    <submittedName>
        <fullName evidence="6">Uncharacterized protein</fullName>
    </submittedName>
</protein>
<reference evidence="6 7" key="1">
    <citation type="submission" date="2014-02" db="EMBL/GenBank/DDBJ databases">
        <title>The Genome Sequence of Trichophyton interdigitale MR816.</title>
        <authorList>
            <consortium name="The Broad Institute Genomics Platform"/>
            <person name="Cuomo C.A."/>
            <person name="White T.C."/>
            <person name="Graser Y."/>
            <person name="Martinez-Rossi N."/>
            <person name="Heitman J."/>
            <person name="Young S.K."/>
            <person name="Zeng Q."/>
            <person name="Gargeya S."/>
            <person name="Abouelleil A."/>
            <person name="Alvarado L."/>
            <person name="Chapman S.B."/>
            <person name="Gainer-Dewar J."/>
            <person name="Goldberg J."/>
            <person name="Griggs A."/>
            <person name="Gujja S."/>
            <person name="Hansen M."/>
            <person name="Howarth C."/>
            <person name="Imamovic A."/>
            <person name="Larimer J."/>
            <person name="Martinez D."/>
            <person name="Murphy C."/>
            <person name="Pearson M.D."/>
            <person name="Persinoti G."/>
            <person name="Poon T."/>
            <person name="Priest M."/>
            <person name="Roberts A.D."/>
            <person name="Saif S."/>
            <person name="Shea T.D."/>
            <person name="Sykes S.N."/>
            <person name="Wortman J."/>
            <person name="Nusbaum C."/>
            <person name="Birren B."/>
        </authorList>
    </citation>
    <scope>NUCLEOTIDE SEQUENCE [LARGE SCALE GENOMIC DNA]</scope>
    <source>
        <strain evidence="6 7">MR816</strain>
    </source>
</reference>
<dbReference type="GO" id="GO:0030289">
    <property type="term" value="C:protein phosphatase 4 complex"/>
    <property type="evidence" value="ECO:0007669"/>
    <property type="project" value="TreeGrafter"/>
</dbReference>
<keyword evidence="7" id="KW-1185">Reference proteome</keyword>
<feature type="compositionally biased region" description="Low complexity" evidence="3">
    <location>
        <begin position="980"/>
        <end position="990"/>
    </location>
</feature>
<dbReference type="STRING" id="1215338.A0A059JDZ1"/>
<gene>
    <name evidence="6" type="ORF">H109_02212</name>
</gene>
<feature type="compositionally biased region" description="Low complexity" evidence="3">
    <location>
        <begin position="890"/>
        <end position="901"/>
    </location>
</feature>
<evidence type="ECO:0000313" key="6">
    <source>
        <dbReference type="EMBL" id="KDB26019.1"/>
    </source>
</evidence>
<feature type="compositionally biased region" description="Polar residues" evidence="3">
    <location>
        <begin position="762"/>
        <end position="778"/>
    </location>
</feature>
<feature type="compositionally biased region" description="Low complexity" evidence="3">
    <location>
        <begin position="937"/>
        <end position="956"/>
    </location>
</feature>
<dbReference type="InterPro" id="IPR016024">
    <property type="entry name" value="ARM-type_fold"/>
</dbReference>
<dbReference type="AlphaFoldDB" id="A0A059JDZ1"/>
<evidence type="ECO:0000256" key="3">
    <source>
        <dbReference type="SAM" id="MobiDB-lite"/>
    </source>
</evidence>
<dbReference type="Pfam" id="PF22972">
    <property type="entry name" value="EVH1_PP4R3"/>
    <property type="match status" value="1"/>
</dbReference>
<keyword evidence="2" id="KW-0539">Nucleus</keyword>
<evidence type="ECO:0000256" key="1">
    <source>
        <dbReference type="ARBA" id="ARBA00004123"/>
    </source>
</evidence>
<dbReference type="InterPro" id="IPR055236">
    <property type="entry name" value="EVH1_PP4R3"/>
</dbReference>
<dbReference type="GO" id="GO:0072542">
    <property type="term" value="F:protein phosphatase activator activity"/>
    <property type="evidence" value="ECO:0007669"/>
    <property type="project" value="TreeGrafter"/>
</dbReference>
<feature type="compositionally biased region" description="Low complexity" evidence="3">
    <location>
        <begin position="1010"/>
        <end position="1031"/>
    </location>
</feature>
<feature type="domain" description="PP4R3 EVH1-like" evidence="5">
    <location>
        <begin position="13"/>
        <end position="110"/>
    </location>
</feature>
<dbReference type="Proteomes" id="UP000024533">
    <property type="component" value="Unassembled WGS sequence"/>
</dbReference>
<feature type="region of interest" description="Disordered" evidence="3">
    <location>
        <begin position="762"/>
        <end position="1031"/>
    </location>
</feature>
<evidence type="ECO:0000313" key="7">
    <source>
        <dbReference type="Proteomes" id="UP000024533"/>
    </source>
</evidence>
<dbReference type="EMBL" id="AOKY01000164">
    <property type="protein sequence ID" value="KDB26019.1"/>
    <property type="molecule type" value="Genomic_DNA"/>
</dbReference>
<proteinExistence type="predicted"/>
<evidence type="ECO:0000256" key="2">
    <source>
        <dbReference type="ARBA" id="ARBA00023242"/>
    </source>
</evidence>
<dbReference type="InterPro" id="IPR051137">
    <property type="entry name" value="PP4R3-like"/>
</dbReference>
<accession>A0A059JDZ1</accession>
<feature type="compositionally biased region" description="Basic and acidic residues" evidence="3">
    <location>
        <begin position="826"/>
        <end position="839"/>
    </location>
</feature>
<feature type="domain" description="Serine/threonine-protein phosphatase 4 regulatory subunit 3-like central" evidence="4">
    <location>
        <begin position="143"/>
        <end position="653"/>
    </location>
</feature>
<dbReference type="HOGENOM" id="CLU_004909_0_1_1"/>
<evidence type="ECO:0000259" key="5">
    <source>
        <dbReference type="Pfam" id="PF22972"/>
    </source>
</evidence>
<dbReference type="OMA" id="ALMTHNN"/>
<dbReference type="GO" id="GO:0005654">
    <property type="term" value="C:nucleoplasm"/>
    <property type="evidence" value="ECO:0007669"/>
    <property type="project" value="TreeGrafter"/>
</dbReference>
<feature type="compositionally biased region" description="Low complexity" evidence="3">
    <location>
        <begin position="859"/>
        <end position="868"/>
    </location>
</feature>
<dbReference type="PANTHER" id="PTHR23318:SF0">
    <property type="entry name" value="SERINE_THREONINE-PROTEIN PHOSPHATASE 4 REGULATORY SUBUNIT 3"/>
    <property type="match status" value="1"/>
</dbReference>
<comment type="caution">
    <text evidence="6">The sequence shown here is derived from an EMBL/GenBank/DDBJ whole genome shotgun (WGS) entry which is preliminary data.</text>
</comment>